<proteinExistence type="predicted"/>
<dbReference type="RefSeq" id="WP_257176445.1">
    <property type="nucleotide sequence ID" value="NZ_CP028989.1"/>
</dbReference>
<dbReference type="AlphaFoldDB" id="A0AAE9NBA7"/>
<dbReference type="Proteomes" id="UP001058872">
    <property type="component" value="Chromosome"/>
</dbReference>
<accession>A0AAE9NBA7</accession>
<sequence>MRALPVCLTIVLTALLAALLAAAPEVASAQMKLSPKATAPGGVETRYFTSLDGLMDGNADVILKETRQGKTVTAAVLDVCYPIAKNSDRKDRFVVNLQVAGQTLTGTTQSVNEKAPVSVKLLRKQSGDTFEFRGQISIGQAVTEVTSPDNSDLSEREFLENQTSDDGITPQPKDFTDVSPEAIAVKVKLEAATDFLKSLKGQEVEVTLASLNVGCDALRAGEQTLNMSVDPERAAALLAKFKAMPGVTAAGWTAGMTEMDRTIRFPAADWREGDRINRTKLAAAVSNVLSRTLAAKPVSQSFNSATGKLMLVFKRPNQDFPALELTDTIEVAGLVSPDKPGTTDKLMLWIGSPATTTADESSGPKLKLSDDASLDEEGDLPDDNGSIEALAKELKGQRWDADQSVWK</sequence>
<feature type="signal peptide" evidence="2">
    <location>
        <begin position="1"/>
        <end position="29"/>
    </location>
</feature>
<name>A0AAE9NBA7_9BRAD</name>
<gene>
    <name evidence="3" type="ORF">DCM83_10725</name>
</gene>
<keyword evidence="2" id="KW-0732">Signal</keyword>
<dbReference type="EMBL" id="CP028989">
    <property type="protein sequence ID" value="UUO65619.1"/>
    <property type="molecule type" value="Genomic_DNA"/>
</dbReference>
<protein>
    <submittedName>
        <fullName evidence="3">Uncharacterized protein</fullName>
    </submittedName>
</protein>
<reference evidence="3" key="1">
    <citation type="submission" date="2018-04" db="EMBL/GenBank/DDBJ databases">
        <title>Genomes of Endosymbiotic and Endophytic Bradyrhizobium Publication status.</title>
        <authorList>
            <person name="Guha S."/>
            <person name="Jorrin B."/>
            <person name="Sarkar M."/>
            <person name="Poole P.S."/>
            <person name="DasGupta M."/>
        </authorList>
    </citation>
    <scope>NUCLEOTIDE SEQUENCE</scope>
    <source>
        <strain evidence="3">WBOS16</strain>
    </source>
</reference>
<evidence type="ECO:0000313" key="3">
    <source>
        <dbReference type="EMBL" id="UUO65619.1"/>
    </source>
</evidence>
<organism evidence="3 4">
    <name type="scientific">Bradyrhizobium betae</name>
    <dbReference type="NCBI Taxonomy" id="244734"/>
    <lineage>
        <taxon>Bacteria</taxon>
        <taxon>Pseudomonadati</taxon>
        <taxon>Pseudomonadota</taxon>
        <taxon>Alphaproteobacteria</taxon>
        <taxon>Hyphomicrobiales</taxon>
        <taxon>Nitrobacteraceae</taxon>
        <taxon>Bradyrhizobium</taxon>
    </lineage>
</organism>
<feature type="compositionally biased region" description="Acidic residues" evidence="1">
    <location>
        <begin position="372"/>
        <end position="382"/>
    </location>
</feature>
<evidence type="ECO:0000256" key="1">
    <source>
        <dbReference type="SAM" id="MobiDB-lite"/>
    </source>
</evidence>
<feature type="region of interest" description="Disordered" evidence="1">
    <location>
        <begin position="354"/>
        <end position="386"/>
    </location>
</feature>
<evidence type="ECO:0000256" key="2">
    <source>
        <dbReference type="SAM" id="SignalP"/>
    </source>
</evidence>
<feature type="chain" id="PRO_5042001844" evidence="2">
    <location>
        <begin position="30"/>
        <end position="407"/>
    </location>
</feature>
<evidence type="ECO:0000313" key="4">
    <source>
        <dbReference type="Proteomes" id="UP001058872"/>
    </source>
</evidence>